<comment type="catalytic activity">
    <reaction evidence="3">
        <text>Cleavage of hydrophobic, N-terminal signal or leader sequences from secreted and periplasmic proteins.</text>
        <dbReference type="EC" id="3.4.21.89"/>
    </reaction>
</comment>
<dbReference type="RefSeq" id="WP_123713876.1">
    <property type="nucleotide sequence ID" value="NZ_RKHR01000008.1"/>
</dbReference>
<dbReference type="InterPro" id="IPR019533">
    <property type="entry name" value="Peptidase_S26"/>
</dbReference>
<gene>
    <name evidence="5" type="ORF">EDC56_3545</name>
</gene>
<evidence type="ECO:0000313" key="5">
    <source>
        <dbReference type="EMBL" id="ROR97878.1"/>
    </source>
</evidence>
<dbReference type="PRINTS" id="PR00727">
    <property type="entry name" value="LEADERPTASE"/>
</dbReference>
<dbReference type="InterPro" id="IPR036286">
    <property type="entry name" value="LexA/Signal_pep-like_sf"/>
</dbReference>
<protein>
    <recommendedName>
        <fullName evidence="2 3">Signal peptidase I</fullName>
        <ecNumber evidence="3">3.4.21.89</ecNumber>
    </recommendedName>
</protein>
<accession>A0A3N2DDY9</accession>
<evidence type="ECO:0000313" key="6">
    <source>
        <dbReference type="Proteomes" id="UP000275394"/>
    </source>
</evidence>
<keyword evidence="3" id="KW-0645">Protease</keyword>
<evidence type="ECO:0000256" key="2">
    <source>
        <dbReference type="ARBA" id="ARBA00019232"/>
    </source>
</evidence>
<keyword evidence="6" id="KW-1185">Reference proteome</keyword>
<dbReference type="Gene3D" id="2.10.109.10">
    <property type="entry name" value="Umud Fragment, subunit A"/>
    <property type="match status" value="1"/>
</dbReference>
<proteinExistence type="inferred from homology"/>
<dbReference type="GO" id="GO:0006465">
    <property type="term" value="P:signal peptide processing"/>
    <property type="evidence" value="ECO:0007669"/>
    <property type="project" value="InterPro"/>
</dbReference>
<dbReference type="Pfam" id="PF10502">
    <property type="entry name" value="Peptidase_S26"/>
    <property type="match status" value="1"/>
</dbReference>
<comment type="similarity">
    <text evidence="1 3">Belongs to the peptidase S26 family.</text>
</comment>
<dbReference type="EC" id="3.4.21.89" evidence="3"/>
<dbReference type="GO" id="GO:0009003">
    <property type="term" value="F:signal peptidase activity"/>
    <property type="evidence" value="ECO:0007669"/>
    <property type="project" value="UniProtKB-EC"/>
</dbReference>
<evidence type="ECO:0000256" key="3">
    <source>
        <dbReference type="RuleBase" id="RU362042"/>
    </source>
</evidence>
<dbReference type="SUPFAM" id="SSF51306">
    <property type="entry name" value="LexA/Signal peptidase"/>
    <property type="match status" value="1"/>
</dbReference>
<dbReference type="NCBIfam" id="TIGR02227">
    <property type="entry name" value="sigpep_I_bact"/>
    <property type="match status" value="1"/>
</dbReference>
<feature type="domain" description="Peptidase S26" evidence="4">
    <location>
        <begin position="23"/>
        <end position="179"/>
    </location>
</feature>
<dbReference type="GO" id="GO:0016020">
    <property type="term" value="C:membrane"/>
    <property type="evidence" value="ECO:0007669"/>
    <property type="project" value="UniProtKB-SubCell"/>
</dbReference>
<dbReference type="PANTHER" id="PTHR43390:SF1">
    <property type="entry name" value="CHLOROPLAST PROCESSING PEPTIDASE"/>
    <property type="match status" value="1"/>
</dbReference>
<reference evidence="5 6" key="1">
    <citation type="submission" date="2018-11" db="EMBL/GenBank/DDBJ databases">
        <title>Genomic Encyclopedia of Type Strains, Phase IV (KMG-IV): sequencing the most valuable type-strain genomes for metagenomic binning, comparative biology and taxonomic classification.</title>
        <authorList>
            <person name="Goeker M."/>
        </authorList>
    </citation>
    <scope>NUCLEOTIDE SEQUENCE [LARGE SCALE GENOMIC DNA]</scope>
    <source>
        <strain evidence="5 6">DSM 100316</strain>
    </source>
</reference>
<dbReference type="AlphaFoldDB" id="A0A3N2DDY9"/>
<sequence length="187" mass="20397">MSIRITKTPIVISGRYMEGTYMRVIIFLLTLVALNASSKEFIQNGSAMLPTVAHGESVEVNIIDSILNDSNRWDLVLFINPNGDFNTVLSRLVGIPGDIIDIDDNGLKINGAIAKLPSSLSAAGIKHVSFFSILDSQYHNHLYRLPAKLVDNECFILGDNTRIAKDSRFFGPVSCKSIATATKNGAI</sequence>
<keyword evidence="3" id="KW-0378">Hydrolase</keyword>
<comment type="subcellular location">
    <subcellularLocation>
        <location evidence="3">Membrane</location>
        <topology evidence="3">Multi-pass membrane protein</topology>
    </subcellularLocation>
</comment>
<evidence type="ECO:0000259" key="4">
    <source>
        <dbReference type="Pfam" id="PF10502"/>
    </source>
</evidence>
<dbReference type="OrthoDB" id="9802919at2"/>
<dbReference type="EMBL" id="RKHR01000008">
    <property type="protein sequence ID" value="ROR97878.1"/>
    <property type="molecule type" value="Genomic_DNA"/>
</dbReference>
<evidence type="ECO:0000256" key="1">
    <source>
        <dbReference type="ARBA" id="ARBA00009370"/>
    </source>
</evidence>
<dbReference type="InterPro" id="IPR000223">
    <property type="entry name" value="Pept_S26A_signal_pept_1"/>
</dbReference>
<dbReference type="GO" id="GO:0004252">
    <property type="term" value="F:serine-type endopeptidase activity"/>
    <property type="evidence" value="ECO:0007669"/>
    <property type="project" value="InterPro"/>
</dbReference>
<dbReference type="PANTHER" id="PTHR43390">
    <property type="entry name" value="SIGNAL PEPTIDASE I"/>
    <property type="match status" value="1"/>
</dbReference>
<dbReference type="Proteomes" id="UP000275394">
    <property type="component" value="Unassembled WGS sequence"/>
</dbReference>
<name>A0A3N2DDY9_9GAMM</name>
<comment type="caution">
    <text evidence="5">The sequence shown here is derived from an EMBL/GenBank/DDBJ whole genome shotgun (WGS) entry which is preliminary data.</text>
</comment>
<organism evidence="5 6">
    <name type="scientific">Sinobacterium caligoides</name>
    <dbReference type="NCBI Taxonomy" id="933926"/>
    <lineage>
        <taxon>Bacteria</taxon>
        <taxon>Pseudomonadati</taxon>
        <taxon>Pseudomonadota</taxon>
        <taxon>Gammaproteobacteria</taxon>
        <taxon>Cellvibrionales</taxon>
        <taxon>Spongiibacteraceae</taxon>
        <taxon>Sinobacterium</taxon>
    </lineage>
</organism>